<comment type="caution">
    <text evidence="2">The sequence shown here is derived from an EMBL/GenBank/DDBJ whole genome shotgun (WGS) entry which is preliminary data.</text>
</comment>
<sequence length="299" mass="34952">MAPNVSKLRLLDLPYLPLMEVLYHMSPFELFSIKCKYLNKIIKSFGSRISAQYKLSVEFTSIRRISFESENKSYPCRWLAKASELAHFQEILKMHEKILETWGPMKTKAVFDLGIDKECSSMMFEWAQKYKDSIEEVVLRDKTNSDEPTILLKFVDFFKNCDAMHIDAGDGFQCDHIKLNNRFLKIENGKWITVENLWNFQCEMIMVSSPLSLQNKEITQFLKEWKTRAKINSKLVCLSFVKGSLDINKILMSLDHFVMEVPNYATPVRGILMDGNDEKRVYIVEKIFDGKLIICMMFN</sequence>
<dbReference type="PANTHER" id="PTHR21503">
    <property type="entry name" value="F-BOX-CONTAINING HYPOTHETICAL PROTEIN C.ELEGANS"/>
    <property type="match status" value="1"/>
</dbReference>
<dbReference type="PANTHER" id="PTHR21503:SF8">
    <property type="entry name" value="F-BOX ASSOCIATED DOMAIN-CONTAINING PROTEIN-RELATED"/>
    <property type="match status" value="1"/>
</dbReference>
<evidence type="ECO:0000313" key="2">
    <source>
        <dbReference type="EMBL" id="PIC53368.1"/>
    </source>
</evidence>
<feature type="domain" description="Sdz-33 F-box" evidence="1">
    <location>
        <begin position="179"/>
        <end position="239"/>
    </location>
</feature>
<name>A0A2G5VNL8_9PELO</name>
<organism evidence="2 3">
    <name type="scientific">Caenorhabditis nigoni</name>
    <dbReference type="NCBI Taxonomy" id="1611254"/>
    <lineage>
        <taxon>Eukaryota</taxon>
        <taxon>Metazoa</taxon>
        <taxon>Ecdysozoa</taxon>
        <taxon>Nematoda</taxon>
        <taxon>Chromadorea</taxon>
        <taxon>Rhabditida</taxon>
        <taxon>Rhabditina</taxon>
        <taxon>Rhabditomorpha</taxon>
        <taxon>Rhabditoidea</taxon>
        <taxon>Rhabditidae</taxon>
        <taxon>Peloderinae</taxon>
        <taxon>Caenorhabditis</taxon>
    </lineage>
</organism>
<proteinExistence type="predicted"/>
<protein>
    <recommendedName>
        <fullName evidence="1">Sdz-33 F-box domain-containing protein</fullName>
    </recommendedName>
</protein>
<reference evidence="3" key="1">
    <citation type="submission" date="2017-10" db="EMBL/GenBank/DDBJ databases">
        <title>Rapid genome shrinkage in a self-fertile nematode reveals novel sperm competition proteins.</title>
        <authorList>
            <person name="Yin D."/>
            <person name="Schwarz E.M."/>
            <person name="Thomas C.G."/>
            <person name="Felde R.L."/>
            <person name="Korf I.F."/>
            <person name="Cutter A.D."/>
            <person name="Schartner C.M."/>
            <person name="Ralston E.J."/>
            <person name="Meyer B.J."/>
            <person name="Haag E.S."/>
        </authorList>
    </citation>
    <scope>NUCLEOTIDE SEQUENCE [LARGE SCALE GENOMIC DNA]</scope>
    <source>
        <strain evidence="3">JU1422</strain>
    </source>
</reference>
<dbReference type="Pfam" id="PF07735">
    <property type="entry name" value="FBA_2"/>
    <property type="match status" value="1"/>
</dbReference>
<gene>
    <name evidence="2" type="primary">Cnig_chr_I.g3099</name>
    <name evidence="2" type="ORF">B9Z55_003099</name>
</gene>
<dbReference type="Proteomes" id="UP000230233">
    <property type="component" value="Chromosome I"/>
</dbReference>
<accession>A0A2G5VNL8</accession>
<dbReference type="InterPro" id="IPR012885">
    <property type="entry name" value="F-box_Sdz-33"/>
</dbReference>
<evidence type="ECO:0000259" key="1">
    <source>
        <dbReference type="Pfam" id="PF07735"/>
    </source>
</evidence>
<keyword evidence="3" id="KW-1185">Reference proteome</keyword>
<dbReference type="AlphaFoldDB" id="A0A2G5VNL8"/>
<dbReference type="EMBL" id="PDUG01000001">
    <property type="protein sequence ID" value="PIC53368.1"/>
    <property type="molecule type" value="Genomic_DNA"/>
</dbReference>
<evidence type="ECO:0000313" key="3">
    <source>
        <dbReference type="Proteomes" id="UP000230233"/>
    </source>
</evidence>